<comment type="caution">
    <text evidence="4">The sequence shown here is derived from an EMBL/GenBank/DDBJ whole genome shotgun (WGS) entry which is preliminary data.</text>
</comment>
<dbReference type="InterPro" id="IPR028087">
    <property type="entry name" value="Tad_N"/>
</dbReference>
<evidence type="ECO:0000256" key="2">
    <source>
        <dbReference type="SAM" id="Phobius"/>
    </source>
</evidence>
<evidence type="ECO:0000256" key="1">
    <source>
        <dbReference type="SAM" id="MobiDB-lite"/>
    </source>
</evidence>
<name>A0ABS7J1T0_9SPHN</name>
<dbReference type="Pfam" id="PF13400">
    <property type="entry name" value="Tad"/>
    <property type="match status" value="1"/>
</dbReference>
<feature type="region of interest" description="Disordered" evidence="1">
    <location>
        <begin position="233"/>
        <end position="260"/>
    </location>
</feature>
<evidence type="ECO:0000313" key="5">
    <source>
        <dbReference type="Proteomes" id="UP000783253"/>
    </source>
</evidence>
<evidence type="ECO:0000313" key="4">
    <source>
        <dbReference type="EMBL" id="MBX7457403.1"/>
    </source>
</evidence>
<sequence>MGIKTFLHRLRDDTSGNAMLLVAMGAPVLFGSAGLGVDMAQYYLWKRELQYAVDQSALAAAWARGNGDTSTNADGADAAFKKRSRQEFYSNLSRTKNYLLSHRIKLIEYEDIDDNAVEAEASATAELPFTKLVLGDGMTVAVKAQAIWETTKQFTACLYSLDTESPKTMWFSGTYTVDAACGVGARSTAGNAIATDGNSGAQDINWVIAGGGIEDSAGAFVNAEVVENYDNMVDPWEDLTPPDDTTSRDNPGTVDGCSGNERLANWQADETITEEITYLYYKGANKSSAKAADPIEYSGAGALEGTTTTYPTIVDSDFNEEPTDKTSTTVGSLSQVAGSGPDKIYAEPTTTTTYVYTNKEYLDNDFTLQPGTYENGMNIKCNAVMESGVYVISGGTLSLTGGKTLIGEGVMFVLENGVSINFEGGAKVYLTPMTANEILAYTNITDAEHAAKLENMLIFEHPDSPGSANNKITGGSHFDLNGTIYMPNSDLALAGSMNASAECLMVATGKLSISGGADLETLCPAGKTHDIVVGEGRTRVRLVL</sequence>
<feature type="domain" description="Putative Flp pilus-assembly TadG-like N-terminal" evidence="3">
    <location>
        <begin position="16"/>
        <end position="63"/>
    </location>
</feature>
<proteinExistence type="predicted"/>
<reference evidence="4 5" key="1">
    <citation type="submission" date="2021-08" db="EMBL/GenBank/DDBJ databases">
        <title>Comparative Genomics Analysis of the Genus Qipengyuania Reveals Extensive Genetic Diversity and Metabolic Versatility, Including the Description of Fifteen Novel Species.</title>
        <authorList>
            <person name="Liu Y."/>
        </authorList>
    </citation>
    <scope>NUCLEOTIDE SEQUENCE [LARGE SCALE GENOMIC DNA]</scope>
    <source>
        <strain evidence="4 5">1NDH17</strain>
    </source>
</reference>
<dbReference type="EMBL" id="JAIGNK010000001">
    <property type="protein sequence ID" value="MBX7457403.1"/>
    <property type="molecule type" value="Genomic_DNA"/>
</dbReference>
<dbReference type="RefSeq" id="WP_221572711.1">
    <property type="nucleotide sequence ID" value="NZ_JAIGNK010000001.1"/>
</dbReference>
<keyword evidence="5" id="KW-1185">Reference proteome</keyword>
<protein>
    <submittedName>
        <fullName evidence="4">Pilus assembly protein</fullName>
    </submittedName>
</protein>
<keyword evidence="2" id="KW-0472">Membrane</keyword>
<keyword evidence="2" id="KW-0812">Transmembrane</keyword>
<dbReference type="Proteomes" id="UP000783253">
    <property type="component" value="Unassembled WGS sequence"/>
</dbReference>
<keyword evidence="2" id="KW-1133">Transmembrane helix</keyword>
<accession>A0ABS7J1T0</accession>
<gene>
    <name evidence="4" type="ORF">K3152_04010</name>
</gene>
<evidence type="ECO:0000259" key="3">
    <source>
        <dbReference type="Pfam" id="PF13400"/>
    </source>
</evidence>
<feature type="transmembrane region" description="Helical" evidence="2">
    <location>
        <begin position="20"/>
        <end position="45"/>
    </location>
</feature>
<organism evidence="4 5">
    <name type="scientific">Qipengyuania polymorpha</name>
    <dbReference type="NCBI Taxonomy" id="2867234"/>
    <lineage>
        <taxon>Bacteria</taxon>
        <taxon>Pseudomonadati</taxon>
        <taxon>Pseudomonadota</taxon>
        <taxon>Alphaproteobacteria</taxon>
        <taxon>Sphingomonadales</taxon>
        <taxon>Erythrobacteraceae</taxon>
        <taxon>Qipengyuania</taxon>
    </lineage>
</organism>